<dbReference type="RefSeq" id="XP_022664113.1">
    <property type="nucleotide sequence ID" value="XM_022808378.1"/>
</dbReference>
<dbReference type="EnsemblMetazoa" id="XM_022808378">
    <property type="protein sequence ID" value="XP_022664113"/>
    <property type="gene ID" value="LOC111251634"/>
</dbReference>
<dbReference type="Proteomes" id="UP000594260">
    <property type="component" value="Unplaced"/>
</dbReference>
<evidence type="ECO:0000313" key="1">
    <source>
        <dbReference type="EnsemblMetazoa" id="XP_022664113"/>
    </source>
</evidence>
<dbReference type="GeneID" id="111251634"/>
<name>A0A7M7MHT0_VARDE</name>
<accession>A0A7M7MHT0</accession>
<proteinExistence type="predicted"/>
<dbReference type="AlphaFoldDB" id="A0A7M7MHT0"/>
<reference evidence="1" key="1">
    <citation type="submission" date="2021-01" db="UniProtKB">
        <authorList>
            <consortium name="EnsemblMetazoa"/>
        </authorList>
    </citation>
    <scope>IDENTIFICATION</scope>
</reference>
<dbReference type="OrthoDB" id="10345060at2759"/>
<keyword evidence="2" id="KW-1185">Reference proteome</keyword>
<organism evidence="1 2">
    <name type="scientific">Varroa destructor</name>
    <name type="common">Honeybee mite</name>
    <dbReference type="NCBI Taxonomy" id="109461"/>
    <lineage>
        <taxon>Eukaryota</taxon>
        <taxon>Metazoa</taxon>
        <taxon>Ecdysozoa</taxon>
        <taxon>Arthropoda</taxon>
        <taxon>Chelicerata</taxon>
        <taxon>Arachnida</taxon>
        <taxon>Acari</taxon>
        <taxon>Parasitiformes</taxon>
        <taxon>Mesostigmata</taxon>
        <taxon>Gamasina</taxon>
        <taxon>Dermanyssoidea</taxon>
        <taxon>Varroidae</taxon>
        <taxon>Varroa</taxon>
    </lineage>
</organism>
<dbReference type="InParanoid" id="A0A7M7MHT0"/>
<sequence>MSTGVLLAGLCVWQDYTINSRIPQTAVLIGINIYDSGDRTQARGVDFAYAVRVQEGNQMALYRTYQNRKATIGFIWDEPLKRLTYRHYHGSSNKAGQILTCDKRFASEMRWVTYNEETTNTTLCVEVGLSESSGERILLARAVVACRECVDRGRMPAIFMLDLGFAITHFGDFIILTDFELLCRQP</sequence>
<evidence type="ECO:0000313" key="2">
    <source>
        <dbReference type="Proteomes" id="UP000594260"/>
    </source>
</evidence>
<protein>
    <submittedName>
        <fullName evidence="1">Uncharacterized protein</fullName>
    </submittedName>
</protein>
<dbReference type="KEGG" id="vde:111251634"/>